<dbReference type="AlphaFoldDB" id="A0A371AZK7"/>
<keyword evidence="3" id="KW-0732">Signal</keyword>
<organism evidence="5 6">
    <name type="scientific">Anaerosacchariphilus polymeriproducens</name>
    <dbReference type="NCBI Taxonomy" id="1812858"/>
    <lineage>
        <taxon>Bacteria</taxon>
        <taxon>Bacillati</taxon>
        <taxon>Bacillota</taxon>
        <taxon>Clostridia</taxon>
        <taxon>Lachnospirales</taxon>
        <taxon>Lachnospiraceae</taxon>
        <taxon>Anaerosacchariphilus</taxon>
    </lineage>
</organism>
<dbReference type="RefSeq" id="WP_115480471.1">
    <property type="nucleotide sequence ID" value="NZ_QRCT01000009.1"/>
</dbReference>
<dbReference type="Gene3D" id="2.60.20.10">
    <property type="entry name" value="Crystallins"/>
    <property type="match status" value="4"/>
</dbReference>
<gene>
    <name evidence="5" type="ORF">DWV06_01805</name>
</gene>
<dbReference type="Pfam" id="PF00030">
    <property type="entry name" value="Crystall"/>
    <property type="match status" value="3"/>
</dbReference>
<dbReference type="InterPro" id="IPR001064">
    <property type="entry name" value="Beta/gamma_crystallin"/>
</dbReference>
<evidence type="ECO:0000313" key="6">
    <source>
        <dbReference type="Proteomes" id="UP000255036"/>
    </source>
</evidence>
<dbReference type="OrthoDB" id="787205at2"/>
<accession>A0A371AZK7</accession>
<comment type="caution">
    <text evidence="5">The sequence shown here is derived from an EMBL/GenBank/DDBJ whole genome shotgun (WGS) entry which is preliminary data.</text>
</comment>
<feature type="signal peptide" evidence="3">
    <location>
        <begin position="1"/>
        <end position="26"/>
    </location>
</feature>
<keyword evidence="2" id="KW-0677">Repeat</keyword>
<dbReference type="EMBL" id="QRCT01000009">
    <property type="protein sequence ID" value="RDU24987.1"/>
    <property type="molecule type" value="Genomic_DNA"/>
</dbReference>
<protein>
    <recommendedName>
        <fullName evidence="4">Beta/gamma crystallin 'Greek key' domain-containing protein</fullName>
    </recommendedName>
</protein>
<reference evidence="5 6" key="1">
    <citation type="submission" date="2018-07" db="EMBL/GenBank/DDBJ databases">
        <title>Anaerosacharophilus polymeroproducens gen. nov. sp. nov., an anaerobic bacterium isolated from salt field.</title>
        <authorList>
            <person name="Kim W."/>
            <person name="Yang S.-H."/>
            <person name="Oh J."/>
            <person name="Lee J.-H."/>
            <person name="Kwon K.K."/>
        </authorList>
    </citation>
    <scope>NUCLEOTIDE SEQUENCE [LARGE SCALE GENOMIC DNA]</scope>
    <source>
        <strain evidence="5 6">MCWD5</strain>
    </source>
</reference>
<dbReference type="InterPro" id="IPR011024">
    <property type="entry name" value="G_crystallin-like"/>
</dbReference>
<keyword evidence="6" id="KW-1185">Reference proteome</keyword>
<evidence type="ECO:0000256" key="3">
    <source>
        <dbReference type="SAM" id="SignalP"/>
    </source>
</evidence>
<proteinExistence type="inferred from homology"/>
<name>A0A371AZK7_9FIRM</name>
<evidence type="ECO:0000256" key="1">
    <source>
        <dbReference type="ARBA" id="ARBA00009646"/>
    </source>
</evidence>
<dbReference type="Proteomes" id="UP000255036">
    <property type="component" value="Unassembled WGS sequence"/>
</dbReference>
<comment type="similarity">
    <text evidence="1">Belongs to the beta/gamma-crystallin family.</text>
</comment>
<dbReference type="SMART" id="SM00247">
    <property type="entry name" value="XTALbg"/>
    <property type="match status" value="3"/>
</dbReference>
<feature type="domain" description="Beta/gamma crystallin 'Greek key'" evidence="4">
    <location>
        <begin position="353"/>
        <end position="394"/>
    </location>
</feature>
<evidence type="ECO:0000313" key="5">
    <source>
        <dbReference type="EMBL" id="RDU24987.1"/>
    </source>
</evidence>
<sequence>MKLKKLICSSIIICLFFVLNVIQTEAASSNCTNIKLRNVEKTYYGFPNDAKKEKFGGVKSPALNSESHIQGVAKWNEYLLVSQNVTPAIDFYNLKNHRYEKSFQFNNLNMDGLELKHYSGCQQIGDYLVVGIESTGNEPHKSYVCFYDIANNTEVRNLRIERKTAKAGGVGITNYTKNGKEYYCLAVLDGAHVDIYETDKSLSDPACSFKGPICSFDFNNINGGQGDYSNISLVTDQNQNIYFMAYRSNMVYKSIIKQKVPREDYLDLYSLKLSGTEADCKKIDSRHVTTHHYNTAFNTFGLNAAGSHFRYSGGLEIISPDKANVWVTGRNPLKVLNYLEVNSFSSEREYDPNNVTIYDNGDFKGRSQLLRSGKYNDSDLKIGNDALSSIEIPDGKFVTLFEHKGFQGASLNLFDNTNIGVDFNDKTSSIIVTPVTKLFKNRDFTGDSYKLKAGRYSQANQLGIGNDTLNSLVVPEELLVTLYEHIDFKGRSKVIENSTSSLEDFSNLTSSVIVEPAVTLYKDHYYNGNSKKLKAGRYPMFEQLGIGGDTLSSLKVPHGLMITIYEHPNFQGKSKSFTEDSVYVGDEFNDVTSSVIIEPVVTIYKDSQYRGNSQVLKVGHYAHSNEIGIGNDVLSSIEVPYGMKVTLYEHGGFKGKTRTYIEDSPTLDSFNDKTSAIVVESVQ</sequence>
<dbReference type="SUPFAM" id="SSF49695">
    <property type="entry name" value="gamma-Crystallin-like"/>
    <property type="match status" value="3"/>
</dbReference>
<feature type="domain" description="Beta/gamma crystallin 'Greek key'" evidence="4">
    <location>
        <begin position="560"/>
        <end position="598"/>
    </location>
</feature>
<feature type="chain" id="PRO_5016723102" description="Beta/gamma crystallin 'Greek key' domain-containing protein" evidence="3">
    <location>
        <begin position="27"/>
        <end position="683"/>
    </location>
</feature>
<evidence type="ECO:0000256" key="2">
    <source>
        <dbReference type="ARBA" id="ARBA00022737"/>
    </source>
</evidence>
<evidence type="ECO:0000259" key="4">
    <source>
        <dbReference type="PROSITE" id="PS50915"/>
    </source>
</evidence>
<dbReference type="PROSITE" id="PS50915">
    <property type="entry name" value="CRYSTALLIN_BETA_GAMMA"/>
    <property type="match status" value="2"/>
</dbReference>